<dbReference type="GO" id="GO:0003677">
    <property type="term" value="F:DNA binding"/>
    <property type="evidence" value="ECO:0007669"/>
    <property type="project" value="UniProtKB-KW"/>
</dbReference>
<keyword evidence="3" id="KW-0804">Transcription</keyword>
<dbReference type="PROSITE" id="PS50043">
    <property type="entry name" value="HTH_LUXR_2"/>
    <property type="match status" value="1"/>
</dbReference>
<feature type="transmembrane region" description="Helical" evidence="4">
    <location>
        <begin position="45"/>
        <end position="64"/>
    </location>
</feature>
<evidence type="ECO:0000313" key="6">
    <source>
        <dbReference type="EMBL" id="RIJ31430.1"/>
    </source>
</evidence>
<dbReference type="InterPro" id="IPR016032">
    <property type="entry name" value="Sig_transdc_resp-reg_C-effctor"/>
</dbReference>
<dbReference type="CDD" id="cd06170">
    <property type="entry name" value="LuxR_C_like"/>
    <property type="match status" value="1"/>
</dbReference>
<dbReference type="Pfam" id="PF00196">
    <property type="entry name" value="GerE"/>
    <property type="match status" value="1"/>
</dbReference>
<evidence type="ECO:0000256" key="4">
    <source>
        <dbReference type="SAM" id="Phobius"/>
    </source>
</evidence>
<evidence type="ECO:0000256" key="3">
    <source>
        <dbReference type="ARBA" id="ARBA00023163"/>
    </source>
</evidence>
<evidence type="ECO:0000256" key="1">
    <source>
        <dbReference type="ARBA" id="ARBA00023015"/>
    </source>
</evidence>
<gene>
    <name evidence="6" type="ORF">D1222_04015</name>
</gene>
<dbReference type="GO" id="GO:0006355">
    <property type="term" value="P:regulation of DNA-templated transcription"/>
    <property type="evidence" value="ECO:0007669"/>
    <property type="project" value="InterPro"/>
</dbReference>
<dbReference type="Gene3D" id="1.10.10.10">
    <property type="entry name" value="Winged helix-like DNA-binding domain superfamily/Winged helix DNA-binding domain"/>
    <property type="match status" value="1"/>
</dbReference>
<dbReference type="PANTHER" id="PTHR44688">
    <property type="entry name" value="DNA-BINDING TRANSCRIPTIONAL ACTIVATOR DEVR_DOSR"/>
    <property type="match status" value="1"/>
</dbReference>
<dbReference type="Proteomes" id="UP000265845">
    <property type="component" value="Unassembled WGS sequence"/>
</dbReference>
<dbReference type="SUPFAM" id="SSF46894">
    <property type="entry name" value="C-terminal effector domain of the bipartite response regulators"/>
    <property type="match status" value="1"/>
</dbReference>
<evidence type="ECO:0000259" key="5">
    <source>
        <dbReference type="PROSITE" id="PS50043"/>
    </source>
</evidence>
<name>A0A399RIC0_9PROT</name>
<keyword evidence="7" id="KW-1185">Reference proteome</keyword>
<dbReference type="AlphaFoldDB" id="A0A399RIC0"/>
<reference evidence="6 7" key="1">
    <citation type="submission" date="2018-08" db="EMBL/GenBank/DDBJ databases">
        <title>Henriciella mobilis sp. nov., isolated from seawater.</title>
        <authorList>
            <person name="Cheng H."/>
            <person name="Wu Y.-H."/>
            <person name="Xu X.-W."/>
            <person name="Guo L.-L."/>
        </authorList>
    </citation>
    <scope>NUCLEOTIDE SEQUENCE [LARGE SCALE GENOMIC DNA]</scope>
    <source>
        <strain evidence="6 7">CCUG67844</strain>
    </source>
</reference>
<dbReference type="InterPro" id="IPR036388">
    <property type="entry name" value="WH-like_DNA-bd_sf"/>
</dbReference>
<organism evidence="6 7">
    <name type="scientific">Henriciella algicola</name>
    <dbReference type="NCBI Taxonomy" id="1608422"/>
    <lineage>
        <taxon>Bacteria</taxon>
        <taxon>Pseudomonadati</taxon>
        <taxon>Pseudomonadota</taxon>
        <taxon>Alphaproteobacteria</taxon>
        <taxon>Hyphomonadales</taxon>
        <taxon>Hyphomonadaceae</taxon>
        <taxon>Henriciella</taxon>
    </lineage>
</organism>
<dbReference type="OrthoDB" id="9803630at2"/>
<dbReference type="PANTHER" id="PTHR44688:SF16">
    <property type="entry name" value="DNA-BINDING TRANSCRIPTIONAL ACTIVATOR DEVR_DOSR"/>
    <property type="match status" value="1"/>
</dbReference>
<accession>A0A399RIC0</accession>
<dbReference type="InterPro" id="IPR000792">
    <property type="entry name" value="Tscrpt_reg_LuxR_C"/>
</dbReference>
<feature type="domain" description="HTH luxR-type" evidence="5">
    <location>
        <begin position="80"/>
        <end position="145"/>
    </location>
</feature>
<protein>
    <submittedName>
        <fullName evidence="6">DNA-binding response regulator</fullName>
    </submittedName>
</protein>
<keyword evidence="4" id="KW-0812">Transmembrane</keyword>
<proteinExistence type="predicted"/>
<evidence type="ECO:0000313" key="7">
    <source>
        <dbReference type="Proteomes" id="UP000265845"/>
    </source>
</evidence>
<comment type="caution">
    <text evidence="6">The sequence shown here is derived from an EMBL/GenBank/DDBJ whole genome shotgun (WGS) entry which is preliminary data.</text>
</comment>
<keyword evidence="4" id="KW-1133">Transmembrane helix</keyword>
<keyword evidence="4" id="KW-0472">Membrane</keyword>
<dbReference type="PRINTS" id="PR00038">
    <property type="entry name" value="HTHLUXR"/>
</dbReference>
<feature type="transmembrane region" description="Helical" evidence="4">
    <location>
        <begin position="12"/>
        <end position="33"/>
    </location>
</feature>
<evidence type="ECO:0000256" key="2">
    <source>
        <dbReference type="ARBA" id="ARBA00023125"/>
    </source>
</evidence>
<keyword evidence="2 6" id="KW-0238">DNA-binding</keyword>
<dbReference type="RefSeq" id="WP_119452925.1">
    <property type="nucleotide sequence ID" value="NZ_QWGA01000003.1"/>
</dbReference>
<dbReference type="EMBL" id="QWGA01000003">
    <property type="protein sequence ID" value="RIJ31430.1"/>
    <property type="molecule type" value="Genomic_DNA"/>
</dbReference>
<dbReference type="SMART" id="SM00421">
    <property type="entry name" value="HTH_LUXR"/>
    <property type="match status" value="1"/>
</dbReference>
<dbReference type="PROSITE" id="PS00622">
    <property type="entry name" value="HTH_LUXR_1"/>
    <property type="match status" value="1"/>
</dbReference>
<sequence>MAARKTGKPAVSVLSLVAYGLLLAGGVLVLQWIEYAQFARFQPGGLLVSLLAALFLILGVWVGAQLFRKTAPSASAGNPQARATLGISDREFEVLELLAAGQSNKEIARTLGVSPNTVKTHVSRLLEKLDARRRTEAIQKARELHIVS</sequence>
<keyword evidence="1" id="KW-0805">Transcription regulation</keyword>